<feature type="chain" id="PRO_5046648941" evidence="1">
    <location>
        <begin position="24"/>
        <end position="273"/>
    </location>
</feature>
<accession>A0ABM7X6F9</accession>
<dbReference type="RefSeq" id="WP_248344130.1">
    <property type="nucleotide sequence ID" value="NZ_AP025592.1"/>
</dbReference>
<dbReference type="Pfam" id="PF09699">
    <property type="entry name" value="Paired_CXXCH_1"/>
    <property type="match status" value="1"/>
</dbReference>
<dbReference type="InterPro" id="IPR036280">
    <property type="entry name" value="Multihaem_cyt_sf"/>
</dbReference>
<dbReference type="EMBL" id="AP025592">
    <property type="protein sequence ID" value="BDG07406.1"/>
    <property type="molecule type" value="Genomic_DNA"/>
</dbReference>
<keyword evidence="4" id="KW-1185">Reference proteome</keyword>
<sequence length="273" mass="27968">MPRDHAPRLLALLPALAVWAALAAPAPARAGIRNTSHDLSYSSANSSGIKALNAADNDVCKFCHTPHNASTTRGLWNHKDTTVSSYNSNGSGGQLTTSAGTPLPSSMRAETKRCLACHDGTVELGAVMNSGGVSTSIPMTGVTANKLSLATDSTYVVGNSGDMSAQHPVGIPYAAQTSSYNGITSKAGPADGTTGNYYAPLTTGCLSPSTYCTAAPNNGVQSGKLINLIRDSSTGGLGVECTTCHDPHNNANGTFLRVLEGTGDGLCRSCHNK</sequence>
<evidence type="ECO:0000313" key="3">
    <source>
        <dbReference type="EMBL" id="BDG07406.1"/>
    </source>
</evidence>
<reference evidence="4" key="1">
    <citation type="journal article" date="2022" name="Int. J. Syst. Evol. Microbiol.">
        <title>Anaeromyxobacter oryzae sp. nov., Anaeromyxobacter diazotrophicus sp. nov. and Anaeromyxobacter paludicola sp. nov., isolated from paddy soils.</title>
        <authorList>
            <person name="Itoh H."/>
            <person name="Xu Z."/>
            <person name="Mise K."/>
            <person name="Masuda Y."/>
            <person name="Ushijima N."/>
            <person name="Hayakawa C."/>
            <person name="Shiratori Y."/>
            <person name="Senoo K."/>
        </authorList>
    </citation>
    <scope>NUCLEOTIDE SEQUENCE [LARGE SCALE GENOMIC DNA]</scope>
    <source>
        <strain evidence="4">Red630</strain>
    </source>
</reference>
<evidence type="ECO:0000259" key="2">
    <source>
        <dbReference type="Pfam" id="PF09699"/>
    </source>
</evidence>
<dbReference type="InterPro" id="IPR010177">
    <property type="entry name" value="Paired_CXXCH_1"/>
</dbReference>
<dbReference type="Proteomes" id="UP001162734">
    <property type="component" value="Chromosome"/>
</dbReference>
<dbReference type="NCBIfam" id="TIGR01905">
    <property type="entry name" value="paired_CXXCH_1"/>
    <property type="match status" value="1"/>
</dbReference>
<feature type="signal peptide" evidence="1">
    <location>
        <begin position="1"/>
        <end position="23"/>
    </location>
</feature>
<keyword evidence="1" id="KW-0732">Signal</keyword>
<feature type="domain" description="Doubled CXXCH motif" evidence="2">
    <location>
        <begin position="240"/>
        <end position="273"/>
    </location>
</feature>
<protein>
    <submittedName>
        <fullName evidence="3">Cytochrome c</fullName>
    </submittedName>
</protein>
<name>A0ABM7X6F9_9BACT</name>
<organism evidence="3 4">
    <name type="scientific">Anaeromyxobacter paludicola</name>
    <dbReference type="NCBI Taxonomy" id="2918171"/>
    <lineage>
        <taxon>Bacteria</taxon>
        <taxon>Pseudomonadati</taxon>
        <taxon>Myxococcota</taxon>
        <taxon>Myxococcia</taxon>
        <taxon>Myxococcales</taxon>
        <taxon>Cystobacterineae</taxon>
        <taxon>Anaeromyxobacteraceae</taxon>
        <taxon>Anaeromyxobacter</taxon>
    </lineage>
</organism>
<proteinExistence type="predicted"/>
<evidence type="ECO:0000256" key="1">
    <source>
        <dbReference type="SAM" id="SignalP"/>
    </source>
</evidence>
<evidence type="ECO:0000313" key="4">
    <source>
        <dbReference type="Proteomes" id="UP001162734"/>
    </source>
</evidence>
<dbReference type="SUPFAM" id="SSF48695">
    <property type="entry name" value="Multiheme cytochromes"/>
    <property type="match status" value="1"/>
</dbReference>
<gene>
    <name evidence="3" type="primary">omcE_1</name>
    <name evidence="3" type="ORF">AMPC_05190</name>
</gene>